<organism evidence="2 3">
    <name type="scientific">Novosphingobium pentaromativorans US6-1</name>
    <dbReference type="NCBI Taxonomy" id="1088721"/>
    <lineage>
        <taxon>Bacteria</taxon>
        <taxon>Pseudomonadati</taxon>
        <taxon>Pseudomonadota</taxon>
        <taxon>Alphaproteobacteria</taxon>
        <taxon>Sphingomonadales</taxon>
        <taxon>Sphingomonadaceae</taxon>
        <taxon>Novosphingobium</taxon>
    </lineage>
</organism>
<sequence length="160" mass="16726">MDVTPEERLAALGLDLPPPPQPAGQYRPARLVGDTLYLSGQGPRHPDGSFVAGRLGEDVSTQAGRTAARDAGLRLLSAARHALGNLSRIAAVGRVFGMVHAAPGFTEHAAVIDGCSELFISVLGEAGHHSRSVAGLATLPYGMIVQIDAVLHILPKEKLQ</sequence>
<dbReference type="InterPro" id="IPR035959">
    <property type="entry name" value="RutC-like_sf"/>
</dbReference>
<accession>G6EGN3</accession>
<dbReference type="InterPro" id="IPR013813">
    <property type="entry name" value="Endoribo_LPSP/chorism_mut-like"/>
</dbReference>
<gene>
    <name evidence="2" type="ORF">NSU_3463</name>
</gene>
<dbReference type="SUPFAM" id="SSF55298">
    <property type="entry name" value="YjgF-like"/>
    <property type="match status" value="1"/>
</dbReference>
<name>G6EGN3_9SPHN</name>
<dbReference type="Gene3D" id="3.30.1330.40">
    <property type="entry name" value="RutC-like"/>
    <property type="match status" value="1"/>
</dbReference>
<dbReference type="AlphaFoldDB" id="G6EGN3"/>
<dbReference type="PANTHER" id="PTHR43760:SF1">
    <property type="entry name" value="ENDORIBONUCLEASE L-PSP_CHORISMATE MUTASE-LIKE DOMAIN-CONTAINING PROTEIN"/>
    <property type="match status" value="1"/>
</dbReference>
<dbReference type="PANTHER" id="PTHR43760">
    <property type="entry name" value="ENDORIBONUCLEASE-RELATED"/>
    <property type="match status" value="1"/>
</dbReference>
<reference evidence="2 3" key="1">
    <citation type="journal article" date="2012" name="J. Bacteriol.">
        <title>Genome sequence of benzo(a)pyrene-degrading bacterium Novosphingobium pentaromativorans US6-1.</title>
        <authorList>
            <person name="Luo Y.R."/>
            <person name="Kang S.G."/>
            <person name="Kim S.J."/>
            <person name="Kim M.R."/>
            <person name="Li N."/>
            <person name="Lee J.H."/>
            <person name="Kwon K.K."/>
        </authorList>
    </citation>
    <scope>NUCLEOTIDE SEQUENCE [LARGE SCALE GENOMIC DNA]</scope>
    <source>
        <strain evidence="2 3">US6-1</strain>
    </source>
</reference>
<comment type="caution">
    <text evidence="2">The sequence shown here is derived from an EMBL/GenBank/DDBJ whole genome shotgun (WGS) entry which is preliminary data.</text>
</comment>
<evidence type="ECO:0000313" key="2">
    <source>
        <dbReference type="EMBL" id="EHJ59580.1"/>
    </source>
</evidence>
<dbReference type="OrthoDB" id="9806350at2"/>
<evidence type="ECO:0000259" key="1">
    <source>
        <dbReference type="Pfam" id="PF14588"/>
    </source>
</evidence>
<dbReference type="CDD" id="cd02199">
    <property type="entry name" value="YjgF_YER057c_UK114_like_1"/>
    <property type="match status" value="1"/>
</dbReference>
<keyword evidence="3" id="KW-1185">Reference proteome</keyword>
<dbReference type="PATRIC" id="fig|1088721.3.peg.3417"/>
<dbReference type="eggNOG" id="COG0251">
    <property type="taxonomic scope" value="Bacteria"/>
</dbReference>
<proteinExistence type="predicted"/>
<feature type="domain" description="Endoribonuclease L-PSP/chorismate mutase-like" evidence="1">
    <location>
        <begin position="6"/>
        <end position="141"/>
    </location>
</feature>
<dbReference type="EMBL" id="AGFM01000055">
    <property type="protein sequence ID" value="EHJ59580.1"/>
    <property type="molecule type" value="Genomic_DNA"/>
</dbReference>
<dbReference type="Pfam" id="PF14588">
    <property type="entry name" value="YjgF_endoribonc"/>
    <property type="match status" value="1"/>
</dbReference>
<protein>
    <submittedName>
        <fullName evidence="2">Transcription regulator</fullName>
    </submittedName>
</protein>
<evidence type="ECO:0000313" key="3">
    <source>
        <dbReference type="Proteomes" id="UP000004030"/>
    </source>
</evidence>
<dbReference type="KEGG" id="npn:JI59_21685"/>
<dbReference type="RefSeq" id="WP_007014371.1">
    <property type="nucleotide sequence ID" value="NZ_AGFM01000055.1"/>
</dbReference>
<dbReference type="Proteomes" id="UP000004030">
    <property type="component" value="Unassembled WGS sequence"/>
</dbReference>